<protein>
    <submittedName>
        <fullName evidence="8">Transcriptional regulator, GntR family domain / Aspartate aminotransferase</fullName>
    </submittedName>
</protein>
<dbReference type="EMBL" id="BHYM01000061">
    <property type="protein sequence ID" value="GCE42806.1"/>
    <property type="molecule type" value="Genomic_DNA"/>
</dbReference>
<evidence type="ECO:0000256" key="5">
    <source>
        <dbReference type="ARBA" id="ARBA00022679"/>
    </source>
</evidence>
<keyword evidence="9" id="KW-1185">Reference proteome</keyword>
<dbReference type="InterPro" id="IPR050859">
    <property type="entry name" value="Class-I_PLP-dep_aminotransf"/>
</dbReference>
<evidence type="ECO:0000256" key="4">
    <source>
        <dbReference type="ARBA" id="ARBA00022576"/>
    </source>
</evidence>
<keyword evidence="4 8" id="KW-0032">Aminotransferase</keyword>
<feature type="domain" description="Aminotransferase class I/classII large" evidence="7">
    <location>
        <begin position="71"/>
        <end position="414"/>
    </location>
</feature>
<evidence type="ECO:0000259" key="7">
    <source>
        <dbReference type="Pfam" id="PF00155"/>
    </source>
</evidence>
<dbReference type="PANTHER" id="PTHR42790:SF19">
    <property type="entry name" value="KYNURENINE_ALPHA-AMINOADIPATE AMINOTRANSFERASE, MITOCHONDRIAL"/>
    <property type="match status" value="1"/>
</dbReference>
<dbReference type="SUPFAM" id="SSF53383">
    <property type="entry name" value="PLP-dependent transferases"/>
    <property type="match status" value="1"/>
</dbReference>
<dbReference type="GO" id="GO:0030170">
    <property type="term" value="F:pyridoxal phosphate binding"/>
    <property type="evidence" value="ECO:0007669"/>
    <property type="project" value="InterPro"/>
</dbReference>
<dbReference type="InterPro" id="IPR015424">
    <property type="entry name" value="PyrdxlP-dep_Trfase"/>
</dbReference>
<keyword evidence="6" id="KW-0663">Pyridoxal phosphate</keyword>
<dbReference type="PANTHER" id="PTHR42790">
    <property type="entry name" value="AMINOTRANSFERASE"/>
    <property type="match status" value="1"/>
</dbReference>
<dbReference type="FunFam" id="3.40.640.10:FF:000053">
    <property type="entry name" value="Aminotransferase, class I"/>
    <property type="match status" value="1"/>
</dbReference>
<comment type="caution">
    <text evidence="8">The sequence shown here is derived from an EMBL/GenBank/DDBJ whole genome shotgun (WGS) entry which is preliminary data.</text>
</comment>
<evidence type="ECO:0000256" key="1">
    <source>
        <dbReference type="ARBA" id="ARBA00001933"/>
    </source>
</evidence>
<organism evidence="8 9">
    <name type="scientific">Rhodococcus wratislaviensis</name>
    <name type="common">Tsukamurella wratislaviensis</name>
    <dbReference type="NCBI Taxonomy" id="44752"/>
    <lineage>
        <taxon>Bacteria</taxon>
        <taxon>Bacillati</taxon>
        <taxon>Actinomycetota</taxon>
        <taxon>Actinomycetes</taxon>
        <taxon>Mycobacteriales</taxon>
        <taxon>Nocardiaceae</taxon>
        <taxon>Rhodococcus</taxon>
    </lineage>
</organism>
<dbReference type="GO" id="GO:0008483">
    <property type="term" value="F:transaminase activity"/>
    <property type="evidence" value="ECO:0007669"/>
    <property type="project" value="UniProtKB-KW"/>
</dbReference>
<name>A0A402CGQ3_RHOWR</name>
<evidence type="ECO:0000256" key="2">
    <source>
        <dbReference type="ARBA" id="ARBA00007441"/>
    </source>
</evidence>
<accession>A0A402CGQ3</accession>
<comment type="subunit">
    <text evidence="3">Homodimer.</text>
</comment>
<proteinExistence type="inferred from homology"/>
<comment type="cofactor">
    <cofactor evidence="1">
        <name>pyridoxal 5'-phosphate</name>
        <dbReference type="ChEBI" id="CHEBI:597326"/>
    </cofactor>
</comment>
<dbReference type="Pfam" id="PF00155">
    <property type="entry name" value="Aminotran_1_2"/>
    <property type="match status" value="1"/>
</dbReference>
<reference evidence="8 9" key="1">
    <citation type="submission" date="2018-11" db="EMBL/GenBank/DDBJ databases">
        <title>Microbial catabolism of amino acid.</title>
        <authorList>
            <person name="Hibi M."/>
            <person name="Ogawa J."/>
        </authorList>
    </citation>
    <scope>NUCLEOTIDE SEQUENCE [LARGE SCALE GENOMIC DNA]</scope>
    <source>
        <strain evidence="8 9">C31-06</strain>
    </source>
</reference>
<keyword evidence="5 8" id="KW-0808">Transferase</keyword>
<sequence length="424" mass="44818">MPRRSPAPQTQDGQGVPHLISALTCLLGVDMPQSLARRMEGLHSSAIRDLLTLTARPDVVSLAGGLPDPEFIPRERIRKEAELALADPASVQYGETTGLRKLRDVLAAREGAKIGRALDAADVVVTHGSQQALSLLAQVLLDPGDVVIVEEPAYTGALQVFRAAEADVRSVPLDADGMDTAALQGLLQSGLRPAVVHTVSNFHNPRGVVLTAGRREHLAALADRYGFWVIEDDPYGELFFDGPPPAPVAALSDRVIRLSSASKILAPALRVGWLHGDRRVCEAVELLKQGADLCGSSLTHQIAAGLLSDEPWLDLHLEMLRARYGSRARALADGVASTFGDRAGVSSAVGGMFCWTEFADSGLDTAALLQTAVEHGVAFVPGSAFGVAAEHRSALRLCFATCSEDVLTGAAARLGDAYADHAQS</sequence>
<dbReference type="Proteomes" id="UP000287519">
    <property type="component" value="Unassembled WGS sequence"/>
</dbReference>
<dbReference type="Gene3D" id="3.40.640.10">
    <property type="entry name" value="Type I PLP-dependent aspartate aminotransferase-like (Major domain)"/>
    <property type="match status" value="1"/>
</dbReference>
<evidence type="ECO:0000256" key="6">
    <source>
        <dbReference type="ARBA" id="ARBA00022898"/>
    </source>
</evidence>
<dbReference type="GO" id="GO:1901605">
    <property type="term" value="P:alpha-amino acid metabolic process"/>
    <property type="evidence" value="ECO:0007669"/>
    <property type="project" value="TreeGrafter"/>
</dbReference>
<evidence type="ECO:0000256" key="3">
    <source>
        <dbReference type="ARBA" id="ARBA00011738"/>
    </source>
</evidence>
<evidence type="ECO:0000313" key="9">
    <source>
        <dbReference type="Proteomes" id="UP000287519"/>
    </source>
</evidence>
<dbReference type="InterPro" id="IPR004839">
    <property type="entry name" value="Aminotransferase_I/II_large"/>
</dbReference>
<comment type="similarity">
    <text evidence="2">Belongs to the class-I pyridoxal-phosphate-dependent aminotransferase family.</text>
</comment>
<dbReference type="Gene3D" id="3.90.1150.10">
    <property type="entry name" value="Aspartate Aminotransferase, domain 1"/>
    <property type="match status" value="1"/>
</dbReference>
<dbReference type="InterPro" id="IPR015422">
    <property type="entry name" value="PyrdxlP-dep_Trfase_small"/>
</dbReference>
<evidence type="ECO:0000313" key="8">
    <source>
        <dbReference type="EMBL" id="GCE42806.1"/>
    </source>
</evidence>
<dbReference type="InterPro" id="IPR015421">
    <property type="entry name" value="PyrdxlP-dep_Trfase_major"/>
</dbReference>
<dbReference type="AlphaFoldDB" id="A0A402CGQ3"/>
<gene>
    <name evidence="8" type="ORF">Rhow_006935</name>
</gene>
<dbReference type="CDD" id="cd00609">
    <property type="entry name" value="AAT_like"/>
    <property type="match status" value="1"/>
</dbReference>